<evidence type="ECO:0000256" key="3">
    <source>
        <dbReference type="SAM" id="SignalP"/>
    </source>
</evidence>
<proteinExistence type="predicted"/>
<feature type="domain" description="Single" evidence="4">
    <location>
        <begin position="36"/>
        <end position="104"/>
    </location>
</feature>
<evidence type="ECO:0000259" key="4">
    <source>
        <dbReference type="SMART" id="SM01318"/>
    </source>
</evidence>
<evidence type="ECO:0000313" key="5">
    <source>
        <dbReference type="EMBL" id="CAL4068077.1"/>
    </source>
</evidence>
<protein>
    <recommendedName>
        <fullName evidence="4">Single domain-containing protein</fullName>
    </recommendedName>
</protein>
<reference evidence="5 6" key="1">
    <citation type="submission" date="2024-05" db="EMBL/GenBank/DDBJ databases">
        <authorList>
            <person name="Wallberg A."/>
        </authorList>
    </citation>
    <scope>NUCLEOTIDE SEQUENCE [LARGE SCALE GENOMIC DNA]</scope>
</reference>
<evidence type="ECO:0000256" key="1">
    <source>
        <dbReference type="ARBA" id="ARBA00004613"/>
    </source>
</evidence>
<comment type="caution">
    <text evidence="5">The sequence shown here is derived from an EMBL/GenBank/DDBJ whole genome shotgun (WGS) entry which is preliminary data.</text>
</comment>
<dbReference type="SMART" id="SM01318">
    <property type="entry name" value="SVWC"/>
    <property type="match status" value="1"/>
</dbReference>
<dbReference type="InterPro" id="IPR029277">
    <property type="entry name" value="SVWC_dom"/>
</dbReference>
<dbReference type="GO" id="GO:0005576">
    <property type="term" value="C:extracellular region"/>
    <property type="evidence" value="ECO:0007669"/>
    <property type="project" value="UniProtKB-SubCell"/>
</dbReference>
<accession>A0AAV2Q2Y7</accession>
<feature type="chain" id="PRO_5043797126" description="Single domain-containing protein" evidence="3">
    <location>
        <begin position="20"/>
        <end position="136"/>
    </location>
</feature>
<organism evidence="5 6">
    <name type="scientific">Meganyctiphanes norvegica</name>
    <name type="common">Northern krill</name>
    <name type="synonym">Thysanopoda norvegica</name>
    <dbReference type="NCBI Taxonomy" id="48144"/>
    <lineage>
        <taxon>Eukaryota</taxon>
        <taxon>Metazoa</taxon>
        <taxon>Ecdysozoa</taxon>
        <taxon>Arthropoda</taxon>
        <taxon>Crustacea</taxon>
        <taxon>Multicrustacea</taxon>
        <taxon>Malacostraca</taxon>
        <taxon>Eumalacostraca</taxon>
        <taxon>Eucarida</taxon>
        <taxon>Euphausiacea</taxon>
        <taxon>Euphausiidae</taxon>
        <taxon>Meganyctiphanes</taxon>
    </lineage>
</organism>
<dbReference type="AlphaFoldDB" id="A0AAV2Q2Y7"/>
<evidence type="ECO:0000313" key="6">
    <source>
        <dbReference type="Proteomes" id="UP001497623"/>
    </source>
</evidence>
<dbReference type="Pfam" id="PF15430">
    <property type="entry name" value="SVWC"/>
    <property type="match status" value="1"/>
</dbReference>
<sequence length="136" mass="14694">METSTILILLATTFTTTFAAVAIGPAPVNEVCPGQCWDAGNSKCVPVGESYIPSGGCTKAQCTTYKSKLFVEYLTCGTVALPPGCHIVEDKTLSYPQCCTAMTCDSGMHSLENDVEYKEFTNWLEQEYPGDNSIEI</sequence>
<name>A0AAV2Q2Y7_MEGNR</name>
<comment type="subcellular location">
    <subcellularLocation>
        <location evidence="1">Secreted</location>
    </subcellularLocation>
</comment>
<feature type="signal peptide" evidence="3">
    <location>
        <begin position="1"/>
        <end position="19"/>
    </location>
</feature>
<dbReference type="Proteomes" id="UP001497623">
    <property type="component" value="Unassembled WGS sequence"/>
</dbReference>
<dbReference type="EMBL" id="CAXKWB010002975">
    <property type="protein sequence ID" value="CAL4068077.1"/>
    <property type="molecule type" value="Genomic_DNA"/>
</dbReference>
<keyword evidence="6" id="KW-1185">Reference proteome</keyword>
<keyword evidence="2" id="KW-0964">Secreted</keyword>
<gene>
    <name evidence="5" type="ORF">MNOR_LOCUS6959</name>
</gene>
<evidence type="ECO:0000256" key="2">
    <source>
        <dbReference type="ARBA" id="ARBA00022525"/>
    </source>
</evidence>
<keyword evidence="3" id="KW-0732">Signal</keyword>